<name>A0ABV6P1K0_9ACTN</name>
<keyword evidence="3" id="KW-1185">Reference proteome</keyword>
<accession>A0ABV6P1K0</accession>
<dbReference type="Proteomes" id="UP001589894">
    <property type="component" value="Unassembled WGS sequence"/>
</dbReference>
<evidence type="ECO:0000256" key="1">
    <source>
        <dbReference type="SAM" id="MobiDB-lite"/>
    </source>
</evidence>
<evidence type="ECO:0000313" key="2">
    <source>
        <dbReference type="EMBL" id="MFC0566905.1"/>
    </source>
</evidence>
<dbReference type="RefSeq" id="WP_377341983.1">
    <property type="nucleotide sequence ID" value="NZ_JBHLUE010000019.1"/>
</dbReference>
<dbReference type="EMBL" id="JBHLUE010000019">
    <property type="protein sequence ID" value="MFC0566905.1"/>
    <property type="molecule type" value="Genomic_DNA"/>
</dbReference>
<feature type="region of interest" description="Disordered" evidence="1">
    <location>
        <begin position="873"/>
        <end position="902"/>
    </location>
</feature>
<organism evidence="2 3">
    <name type="scientific">Plantactinospora siamensis</name>
    <dbReference type="NCBI Taxonomy" id="555372"/>
    <lineage>
        <taxon>Bacteria</taxon>
        <taxon>Bacillati</taxon>
        <taxon>Actinomycetota</taxon>
        <taxon>Actinomycetes</taxon>
        <taxon>Micromonosporales</taxon>
        <taxon>Micromonosporaceae</taxon>
        <taxon>Plantactinospora</taxon>
    </lineage>
</organism>
<proteinExistence type="predicted"/>
<reference evidence="2 3" key="1">
    <citation type="submission" date="2024-09" db="EMBL/GenBank/DDBJ databases">
        <authorList>
            <person name="Sun Q."/>
            <person name="Mori K."/>
        </authorList>
    </citation>
    <scope>NUCLEOTIDE SEQUENCE [LARGE SCALE GENOMIC DNA]</scope>
    <source>
        <strain evidence="2 3">TBRC 2205</strain>
    </source>
</reference>
<evidence type="ECO:0000313" key="3">
    <source>
        <dbReference type="Proteomes" id="UP001589894"/>
    </source>
</evidence>
<protein>
    <submittedName>
        <fullName evidence="2">Uncharacterized protein</fullName>
    </submittedName>
</protein>
<gene>
    <name evidence="2" type="ORF">ACFFHU_22540</name>
</gene>
<comment type="caution">
    <text evidence="2">The sequence shown here is derived from an EMBL/GenBank/DDBJ whole genome shotgun (WGS) entry which is preliminary data.</text>
</comment>
<sequence>MSDAAFLVRIGAGLYLDSNGMIRPGPDTALPTYTVSNGSLPVSPDTVKKVFDGIAKGMPDPSDPKTREKLGRLGVLDDTMKLLHAIGEIASVLGKVVAVVGFAVDVAKILGLLKDGPSAVEQLVERRYQDLDRRLKGMEIRWQLQDVRNMRVDLHNALLAVDGYLEELGMGVVNQANLQVKLLEVHNAHQKAADAVGRLLDASTWLSGFNRDDYTRVWPWIPWPGMYHMPVGVPAPNTLHPENYARFYDQAELVFDHRAMVPGVTYGVLSYLTLIKAMSPEYRSTGEFDDYLLGFADALEGLTEQMRATGLGRTVHVDGNFTPLRASEVIDPIFGPPRVGPLCYRWSAGAMDLRAHTNDYWDALEAEARVIFQSLGITPGWLTNTYPLNQLPDRLGPMWARWTAPAVLGRATEPVTDEPIYPILNIDECIAAANAQAEQDYLDLLFSSGYLNLAHLVALLRHNATEPDRSETVTGRVFVSHASATHAPVSVTVRPLLSEPIEATGDRESRVTRLGVDVVTQPLERERPLPYRITLCTMPSASGSTWLEPDWSQMQHPQYRPKEITELGGTTRTVMALELHTSTPTSEVELIAGASPVQTRQASGTATLLADTFDWWIPTATVSAAPVWQEQARMGLRDAAAIAGAVGGAGAAGGSAGSGGTGGGGGGGGGVDPAAFGKLVGASAVLNGPAARDLADVILDDVDPAATGGQHRDIRREQQVQLQWQLTWTADRMSIKLTGRPEDRNYVAFLVAQEKLGPSGQWLHTAFKLPVDGQLTYLPKDFFDRERAANERAHKLLTDLNNRYAKSVPVGPKGPGPLVAAISPAVSGTPEGLAAFLEAAATHEPELLREVLRDHDHHAPELDRRLDGLYRSDYAAGSEADDQPVSETDTGSEGSPEVEGER</sequence>